<keyword evidence="13" id="KW-1185">Reference proteome</keyword>
<dbReference type="GO" id="GO:0008320">
    <property type="term" value="F:protein transmembrane transporter activity"/>
    <property type="evidence" value="ECO:0007669"/>
    <property type="project" value="UniProtKB-UniRule"/>
</dbReference>
<feature type="compositionally biased region" description="Polar residues" evidence="11">
    <location>
        <begin position="118"/>
        <end position="134"/>
    </location>
</feature>
<gene>
    <name evidence="10" type="primary">tatB</name>
    <name evidence="12" type="ORF">MESMUL_04950</name>
</gene>
<dbReference type="Pfam" id="PF02416">
    <property type="entry name" value="TatA_B_E"/>
    <property type="match status" value="1"/>
</dbReference>
<dbReference type="InterPro" id="IPR003369">
    <property type="entry name" value="TatA/B/E"/>
</dbReference>
<dbReference type="PRINTS" id="PR01506">
    <property type="entry name" value="TATBPROTEIN"/>
</dbReference>
<dbReference type="GO" id="GO:0043953">
    <property type="term" value="P:protein transport by the Tat complex"/>
    <property type="evidence" value="ECO:0007669"/>
    <property type="project" value="UniProtKB-UniRule"/>
</dbReference>
<evidence type="ECO:0000256" key="2">
    <source>
        <dbReference type="ARBA" id="ARBA00022448"/>
    </source>
</evidence>
<feature type="region of interest" description="Disordered" evidence="11">
    <location>
        <begin position="116"/>
        <end position="162"/>
    </location>
</feature>
<keyword evidence="8 10" id="KW-0811">Translocation</keyword>
<keyword evidence="5 10" id="KW-0812">Transmembrane</keyword>
<sequence length="219" mass="24075">MFDFGFSELVVCGIVGLVVLGPERLPVVAKTAGQWIGKAQRFVQQMKDDINRESELAELKKIKDDAQHIAEDLNESVRSAALGIEKDVNSVAGEAQKNLNDAEKAYEADKPKVATGIDSFNDTPSAGTPTTAVGESTGAGAEQYSGTEFDSSDFAWDDSGSSSNTKIFDKRYIAGPSVDELAEEVEKMQQRLQLERHQFVGNNRKYAPRARVNRPRIYR</sequence>
<dbReference type="NCBIfam" id="TIGR01410">
    <property type="entry name" value="tatB"/>
    <property type="match status" value="1"/>
</dbReference>
<name>A0A388SCD8_9BURK</name>
<dbReference type="PANTHER" id="PTHR33162">
    <property type="entry name" value="SEC-INDEPENDENT PROTEIN TRANSLOCASE PROTEIN TATA, CHLOROPLASTIC"/>
    <property type="match status" value="1"/>
</dbReference>
<dbReference type="HAMAP" id="MF_00237">
    <property type="entry name" value="TatB"/>
    <property type="match status" value="1"/>
</dbReference>
<dbReference type="InterPro" id="IPR018448">
    <property type="entry name" value="TatB"/>
</dbReference>
<dbReference type="Proteomes" id="UP000266091">
    <property type="component" value="Unassembled WGS sequence"/>
</dbReference>
<proteinExistence type="inferred from homology"/>
<keyword evidence="6 10" id="KW-0653">Protein transport</keyword>
<dbReference type="OrthoDB" id="9816005at2"/>
<evidence type="ECO:0000256" key="11">
    <source>
        <dbReference type="SAM" id="MobiDB-lite"/>
    </source>
</evidence>
<accession>A0A401LKL0</accession>
<dbReference type="PANTHER" id="PTHR33162:SF1">
    <property type="entry name" value="SEC-INDEPENDENT PROTEIN TRANSLOCASE PROTEIN TATA, CHLOROPLASTIC"/>
    <property type="match status" value="1"/>
</dbReference>
<protein>
    <recommendedName>
        <fullName evidence="10">Sec-independent protein translocase protein TatB</fullName>
    </recommendedName>
</protein>
<dbReference type="RefSeq" id="WP_022443922.1">
    <property type="nucleotide sequence ID" value="NZ_BGZJ01000001.1"/>
</dbReference>
<evidence type="ECO:0000256" key="6">
    <source>
        <dbReference type="ARBA" id="ARBA00022927"/>
    </source>
</evidence>
<evidence type="ECO:0000313" key="13">
    <source>
        <dbReference type="Proteomes" id="UP000266091"/>
    </source>
</evidence>
<accession>A0A388SCD8</accession>
<dbReference type="Gene3D" id="1.20.5.3310">
    <property type="match status" value="1"/>
</dbReference>
<keyword evidence="9 10" id="KW-0472">Membrane</keyword>
<reference evidence="12 13" key="1">
    <citation type="journal article" date="2018" name="Int. J. Syst. Evol. Microbiol.">
        <title>Mesosutterella multiformis gen. nov., sp. nov., a member of the family Sutterellaceae and Sutterella megalosphaeroides sp. nov., isolated from human faeces.</title>
        <authorList>
            <person name="Sakamoto M."/>
            <person name="Ikeyama N."/>
            <person name="Kunihiro T."/>
            <person name="Iino T."/>
            <person name="Yuki M."/>
            <person name="Ohkuma M."/>
        </authorList>
    </citation>
    <scope>NUCLEOTIDE SEQUENCE [LARGE SCALE GENOMIC DNA]</scope>
    <source>
        <strain evidence="12 13">4NBBH2</strain>
    </source>
</reference>
<dbReference type="EMBL" id="BGZJ01000001">
    <property type="protein sequence ID" value="GBO93141.1"/>
    <property type="molecule type" value="Genomic_DNA"/>
</dbReference>
<comment type="subunit">
    <text evidence="10">The Tat system comprises two distinct complexes: a TatABC complex, containing multiple copies of TatA, TatB and TatC subunits, and a separate TatA complex, containing only TatA subunits. Substrates initially bind to the TatABC complex, which probably triggers association of the separate TatA complex to form the active translocon.</text>
</comment>
<evidence type="ECO:0000256" key="9">
    <source>
        <dbReference type="ARBA" id="ARBA00023136"/>
    </source>
</evidence>
<evidence type="ECO:0000256" key="5">
    <source>
        <dbReference type="ARBA" id="ARBA00022692"/>
    </source>
</evidence>
<organism evidence="12 13">
    <name type="scientific">Mesosutterella multiformis</name>
    <dbReference type="NCBI Taxonomy" id="2259133"/>
    <lineage>
        <taxon>Bacteria</taxon>
        <taxon>Pseudomonadati</taxon>
        <taxon>Pseudomonadota</taxon>
        <taxon>Betaproteobacteria</taxon>
        <taxon>Burkholderiales</taxon>
        <taxon>Sutterellaceae</taxon>
        <taxon>Mesosutterella</taxon>
    </lineage>
</organism>
<evidence type="ECO:0000256" key="4">
    <source>
        <dbReference type="ARBA" id="ARBA00022519"/>
    </source>
</evidence>
<keyword evidence="2 10" id="KW-0813">Transport</keyword>
<dbReference type="GO" id="GO:0033281">
    <property type="term" value="C:TAT protein transport complex"/>
    <property type="evidence" value="ECO:0007669"/>
    <property type="project" value="UniProtKB-UniRule"/>
</dbReference>
<evidence type="ECO:0000256" key="10">
    <source>
        <dbReference type="HAMAP-Rule" id="MF_00237"/>
    </source>
</evidence>
<evidence type="ECO:0000256" key="3">
    <source>
        <dbReference type="ARBA" id="ARBA00022475"/>
    </source>
</evidence>
<comment type="caution">
    <text evidence="12">The sequence shown here is derived from an EMBL/GenBank/DDBJ whole genome shotgun (WGS) entry which is preliminary data.</text>
</comment>
<evidence type="ECO:0000256" key="7">
    <source>
        <dbReference type="ARBA" id="ARBA00022989"/>
    </source>
</evidence>
<evidence type="ECO:0000256" key="1">
    <source>
        <dbReference type="ARBA" id="ARBA00004167"/>
    </source>
</evidence>
<keyword evidence="7 10" id="KW-1133">Transmembrane helix</keyword>
<evidence type="ECO:0000313" key="12">
    <source>
        <dbReference type="EMBL" id="GBO93141.1"/>
    </source>
</evidence>
<keyword evidence="4" id="KW-0997">Cell inner membrane</keyword>
<comment type="similarity">
    <text evidence="10">Belongs to the TatB family.</text>
</comment>
<evidence type="ECO:0000256" key="8">
    <source>
        <dbReference type="ARBA" id="ARBA00023010"/>
    </source>
</evidence>
<comment type="subcellular location">
    <subcellularLocation>
        <location evidence="10">Cell membrane</location>
        <topology evidence="10">Single-pass membrane protein</topology>
    </subcellularLocation>
    <subcellularLocation>
        <location evidence="1">Membrane</location>
        <topology evidence="1">Single-pass membrane protein</topology>
    </subcellularLocation>
</comment>
<keyword evidence="3 10" id="KW-1003">Cell membrane</keyword>
<dbReference type="AlphaFoldDB" id="A0A388SCD8"/>
<comment type="function">
    <text evidence="10">Part of the twin-arginine translocation (Tat) system that transports large folded proteins containing a characteristic twin-arginine motif in their signal peptide across membranes. Together with TatC, TatB is part of a receptor directly interacting with Tat signal peptides. TatB may form an oligomeric binding site that transiently accommodates folded Tat precursor proteins before their translocation.</text>
</comment>